<organism evidence="1 2">
    <name type="scientific">Tigriopus californicus</name>
    <name type="common">Marine copepod</name>
    <dbReference type="NCBI Taxonomy" id="6832"/>
    <lineage>
        <taxon>Eukaryota</taxon>
        <taxon>Metazoa</taxon>
        <taxon>Ecdysozoa</taxon>
        <taxon>Arthropoda</taxon>
        <taxon>Crustacea</taxon>
        <taxon>Multicrustacea</taxon>
        <taxon>Hexanauplia</taxon>
        <taxon>Copepoda</taxon>
        <taxon>Harpacticoida</taxon>
        <taxon>Harpacticidae</taxon>
        <taxon>Tigriopus</taxon>
    </lineage>
</organism>
<keyword evidence="2" id="KW-1185">Reference proteome</keyword>
<dbReference type="Proteomes" id="UP000318571">
    <property type="component" value="Chromosome 5"/>
</dbReference>
<dbReference type="EMBL" id="VCGU01000004">
    <property type="protein sequence ID" value="TRY76824.1"/>
    <property type="molecule type" value="Genomic_DNA"/>
</dbReference>
<accession>A0A553PGM2</accession>
<evidence type="ECO:0000313" key="1">
    <source>
        <dbReference type="EMBL" id="TRY76824.1"/>
    </source>
</evidence>
<comment type="caution">
    <text evidence="1">The sequence shown here is derived from an EMBL/GenBank/DDBJ whole genome shotgun (WGS) entry which is preliminary data.</text>
</comment>
<name>A0A553PGM2_TIGCA</name>
<protein>
    <submittedName>
        <fullName evidence="1">Uncharacterized protein</fullName>
    </submittedName>
</protein>
<gene>
    <name evidence="1" type="ORF">TCAL_16999</name>
</gene>
<sequence>MNGDPDLGSMDFGIDINEMVAQRLATQTKKTVHLKELLRDTKFTKEEIKNMYRGFKQIHVFDRTIATRQFVPR</sequence>
<reference evidence="1 2" key="1">
    <citation type="journal article" date="2018" name="Nat. Ecol. Evol.">
        <title>Genomic signatures of mitonuclear coevolution across populations of Tigriopus californicus.</title>
        <authorList>
            <person name="Barreto F.S."/>
            <person name="Watson E.T."/>
            <person name="Lima T.G."/>
            <person name="Willett C.S."/>
            <person name="Edmands S."/>
            <person name="Li W."/>
            <person name="Burton R.S."/>
        </authorList>
    </citation>
    <scope>NUCLEOTIDE SEQUENCE [LARGE SCALE GENOMIC DNA]</scope>
    <source>
        <strain evidence="1 2">San Diego</strain>
    </source>
</reference>
<dbReference type="Gene3D" id="1.10.238.10">
    <property type="entry name" value="EF-hand"/>
    <property type="match status" value="1"/>
</dbReference>
<evidence type="ECO:0000313" key="2">
    <source>
        <dbReference type="Proteomes" id="UP000318571"/>
    </source>
</evidence>
<dbReference type="AlphaFoldDB" id="A0A553PGM2"/>
<proteinExistence type="predicted"/>